<keyword evidence="3" id="KW-1185">Reference proteome</keyword>
<feature type="transmembrane region" description="Helical" evidence="1">
    <location>
        <begin position="152"/>
        <end position="171"/>
    </location>
</feature>
<evidence type="ECO:0000313" key="2">
    <source>
        <dbReference type="EMBL" id="UYQ66323.1"/>
    </source>
</evidence>
<dbReference type="EMBL" id="CP107567">
    <property type="protein sequence ID" value="UYQ66323.1"/>
    <property type="molecule type" value="Genomic_DNA"/>
</dbReference>
<keyword evidence="1" id="KW-0472">Membrane</keyword>
<evidence type="ECO:0000256" key="1">
    <source>
        <dbReference type="SAM" id="Phobius"/>
    </source>
</evidence>
<sequence>MSGFPGRPKGKSFAAVLWFPFFFAAAFAVMFLGAFASPTPHDMSLGVTGTNAHVSAVDKAVRQAAGNGVEIRQLPDRQEAERLVRQGELAGAYVAEDPQNPELLVASASSAVRADYLKEVAGRETAQQVSGTPATTVDLVPAARGDVSGVGLFFYAMPLLLVGMITSIVLLQAVTWTARKKAAAIAATGAFASVFVYTVAVSMDVVPAKPVLIVHAFLLTQAIGWLTTAVALLAKHHFMPVAMTFVLILGIPTAGGSVPPDMLPAALGALHQMLPFGQFIDLARSSAYFGGHDTVRPFLTLLGWLAAAATLFAFAARRANRSAQPSRAA</sequence>
<reference evidence="2" key="1">
    <citation type="submission" date="2022-10" db="EMBL/GenBank/DDBJ databases">
        <title>Cytochrome P450 Catalyzes Benzene Ring Formation in the Biosynthesis of Trialkyl-Substituted Aromatic Polyketides.</title>
        <authorList>
            <person name="Zhao E."/>
            <person name="Ge H."/>
        </authorList>
    </citation>
    <scope>NUCLEOTIDE SEQUENCE</scope>
    <source>
        <strain evidence="2">NA0869</strain>
    </source>
</reference>
<proteinExistence type="predicted"/>
<name>A0ABY6IH45_STRPE</name>
<feature type="transmembrane region" description="Helical" evidence="1">
    <location>
        <begin position="183"/>
        <end position="200"/>
    </location>
</feature>
<dbReference type="Proteomes" id="UP001163878">
    <property type="component" value="Chromosome"/>
</dbReference>
<dbReference type="RefSeq" id="WP_264249813.1">
    <property type="nucleotide sequence ID" value="NZ_CP107567.1"/>
</dbReference>
<feature type="transmembrane region" description="Helical" evidence="1">
    <location>
        <begin position="12"/>
        <end position="36"/>
    </location>
</feature>
<feature type="transmembrane region" description="Helical" evidence="1">
    <location>
        <begin position="241"/>
        <end position="258"/>
    </location>
</feature>
<keyword evidence="1" id="KW-1133">Transmembrane helix</keyword>
<accession>A0ABY6IH45</accession>
<evidence type="ECO:0008006" key="4">
    <source>
        <dbReference type="Google" id="ProtNLM"/>
    </source>
</evidence>
<feature type="transmembrane region" description="Helical" evidence="1">
    <location>
        <begin position="212"/>
        <end position="234"/>
    </location>
</feature>
<protein>
    <recommendedName>
        <fullName evidence="4">ABC transporter permease</fullName>
    </recommendedName>
</protein>
<keyword evidence="1" id="KW-0812">Transmembrane</keyword>
<evidence type="ECO:0000313" key="3">
    <source>
        <dbReference type="Proteomes" id="UP001163878"/>
    </source>
</evidence>
<gene>
    <name evidence="2" type="ORF">OGH68_36005</name>
</gene>
<feature type="transmembrane region" description="Helical" evidence="1">
    <location>
        <begin position="298"/>
        <end position="316"/>
    </location>
</feature>
<organism evidence="2 3">
    <name type="scientific">Streptomyces peucetius</name>
    <dbReference type="NCBI Taxonomy" id="1950"/>
    <lineage>
        <taxon>Bacteria</taxon>
        <taxon>Bacillati</taxon>
        <taxon>Actinomycetota</taxon>
        <taxon>Actinomycetes</taxon>
        <taxon>Kitasatosporales</taxon>
        <taxon>Streptomycetaceae</taxon>
        <taxon>Streptomyces</taxon>
    </lineage>
</organism>